<evidence type="ECO:0000313" key="5">
    <source>
        <dbReference type="Proteomes" id="UP000288351"/>
    </source>
</evidence>
<keyword evidence="1" id="KW-0805">Transcription regulation</keyword>
<dbReference type="SUPFAM" id="SSF46689">
    <property type="entry name" value="Homeodomain-like"/>
    <property type="match status" value="1"/>
</dbReference>
<evidence type="ECO:0000256" key="2">
    <source>
        <dbReference type="ARBA" id="ARBA00023125"/>
    </source>
</evidence>
<dbReference type="AlphaFoldDB" id="A0A059VYR2"/>
<comment type="caution">
    <text evidence="4">The sequence shown here is derived from an EMBL/GenBank/DDBJ whole genome shotgun (WGS) entry which is preliminary data.</text>
</comment>
<dbReference type="InterPro" id="IPR018060">
    <property type="entry name" value="HTH_AraC"/>
</dbReference>
<dbReference type="GO" id="GO:0043565">
    <property type="term" value="F:sequence-specific DNA binding"/>
    <property type="evidence" value="ECO:0007669"/>
    <property type="project" value="InterPro"/>
</dbReference>
<dbReference type="InterPro" id="IPR035418">
    <property type="entry name" value="AraC-bd_2"/>
</dbReference>
<dbReference type="GO" id="GO:0003700">
    <property type="term" value="F:DNA-binding transcription factor activity"/>
    <property type="evidence" value="ECO:0007669"/>
    <property type="project" value="InterPro"/>
</dbReference>
<evidence type="ECO:0000313" key="4">
    <source>
        <dbReference type="EMBL" id="GCB88318.1"/>
    </source>
</evidence>
<gene>
    <name evidence="4" type="ORF">SALB_00988</name>
</gene>
<dbReference type="Gene3D" id="1.10.10.60">
    <property type="entry name" value="Homeodomain-like"/>
    <property type="match status" value="1"/>
</dbReference>
<evidence type="ECO:0000256" key="1">
    <source>
        <dbReference type="ARBA" id="ARBA00023015"/>
    </source>
</evidence>
<dbReference type="InterPro" id="IPR050204">
    <property type="entry name" value="AraC_XylS_family_regulators"/>
</dbReference>
<proteinExistence type="predicted"/>
<name>A0A059VYR2_STRNR</name>
<organism evidence="4 5">
    <name type="scientific">Streptomyces noursei</name>
    <name type="common">Streptomyces albulus</name>
    <dbReference type="NCBI Taxonomy" id="1971"/>
    <lineage>
        <taxon>Bacteria</taxon>
        <taxon>Bacillati</taxon>
        <taxon>Actinomycetota</taxon>
        <taxon>Actinomycetes</taxon>
        <taxon>Kitasatosporales</taxon>
        <taxon>Streptomycetaceae</taxon>
        <taxon>Streptomyces</taxon>
    </lineage>
</organism>
<dbReference type="RefSeq" id="WP_016577556.1">
    <property type="nucleotide sequence ID" value="NZ_BHXC01000006.1"/>
</dbReference>
<sequence>MAVVLRTQDHAAADRRAFWQDVVCDSFVPVHVKPLTDEPFHGRIQADRLGAVQIAEVVADPSQVDRTPRLITRSDAEFLLVGVIQGGSALIQQDGREAELHPGDIACYDTTRPYTLVCHEGFSMLEFMLPHRLTHLDSGQTGEVTATRFSATEGVGALVSPFLTRLAKRPRDYADSAESLARTTGDLLATMFAERCTRPSRDDAHAVRRTTFLRIRAYIDQNLGDPDLSPAQIAKAHHISLRYAQKLFAEEQTTITAWIRQRRLEGCRRDLTGPFAAGRTVASTAARWGLLDPAHFSRVFKSAYGLSPVDYRAAHSEK</sequence>
<dbReference type="EMBL" id="BHXC01000006">
    <property type="protein sequence ID" value="GCB88318.1"/>
    <property type="molecule type" value="Genomic_DNA"/>
</dbReference>
<dbReference type="STRING" id="68570.DC74_188"/>
<dbReference type="PANTHER" id="PTHR46796">
    <property type="entry name" value="HTH-TYPE TRANSCRIPTIONAL ACTIVATOR RHAS-RELATED"/>
    <property type="match status" value="1"/>
</dbReference>
<dbReference type="Pfam" id="PF14525">
    <property type="entry name" value="AraC_binding_2"/>
    <property type="match status" value="1"/>
</dbReference>
<dbReference type="Proteomes" id="UP000288351">
    <property type="component" value="Unassembled WGS sequence"/>
</dbReference>
<keyword evidence="3" id="KW-0804">Transcription</keyword>
<dbReference type="Pfam" id="PF12833">
    <property type="entry name" value="HTH_18"/>
    <property type="match status" value="1"/>
</dbReference>
<dbReference type="InterPro" id="IPR009057">
    <property type="entry name" value="Homeodomain-like_sf"/>
</dbReference>
<dbReference type="eggNOG" id="COG2207">
    <property type="taxonomic scope" value="Bacteria"/>
</dbReference>
<keyword evidence="2" id="KW-0238">DNA-binding</keyword>
<dbReference type="SMART" id="SM00342">
    <property type="entry name" value="HTH_ARAC"/>
    <property type="match status" value="1"/>
</dbReference>
<accession>A0A059VYR2</accession>
<protein>
    <submittedName>
        <fullName evidence="4">AraC family transcriptional regulator</fullName>
    </submittedName>
</protein>
<dbReference type="PANTHER" id="PTHR46796:SF6">
    <property type="entry name" value="ARAC SUBFAMILY"/>
    <property type="match status" value="1"/>
</dbReference>
<reference evidence="4 5" key="1">
    <citation type="journal article" date="2019" name="Microbiol. Resour. Announc.">
        <title>Draft Genome Sequence of the Most Traditional epsilon-Poly-l-Lysine Producer, Streptomyces albulus NBRC14147.</title>
        <authorList>
            <person name="Yamanaka K."/>
            <person name="Hamano Y."/>
        </authorList>
    </citation>
    <scope>NUCLEOTIDE SEQUENCE [LARGE SCALE GENOMIC DNA]</scope>
    <source>
        <strain evidence="4 5">NBRC 14147</strain>
    </source>
</reference>
<evidence type="ECO:0000256" key="3">
    <source>
        <dbReference type="ARBA" id="ARBA00023163"/>
    </source>
</evidence>
<dbReference type="PROSITE" id="PS01124">
    <property type="entry name" value="HTH_ARAC_FAMILY_2"/>
    <property type="match status" value="1"/>
</dbReference>